<protein>
    <submittedName>
        <fullName evidence="1">Uncharacterized protein</fullName>
    </submittedName>
</protein>
<comment type="caution">
    <text evidence="1">The sequence shown here is derived from an EMBL/GenBank/DDBJ whole genome shotgun (WGS) entry which is preliminary data.</text>
</comment>
<proteinExistence type="predicted"/>
<feature type="non-terminal residue" evidence="1">
    <location>
        <position position="1"/>
    </location>
</feature>
<organism evidence="1 2">
    <name type="scientific">Brevibacterium epidermidis</name>
    <dbReference type="NCBI Taxonomy" id="1698"/>
    <lineage>
        <taxon>Bacteria</taxon>
        <taxon>Bacillati</taxon>
        <taxon>Actinomycetota</taxon>
        <taxon>Actinomycetes</taxon>
        <taxon>Micrococcales</taxon>
        <taxon>Brevibacteriaceae</taxon>
        <taxon>Brevibacterium</taxon>
    </lineage>
</organism>
<reference evidence="1" key="2">
    <citation type="submission" date="2021-09" db="EMBL/GenBank/DDBJ databases">
        <authorList>
            <person name="Gilroy R."/>
        </authorList>
    </citation>
    <scope>NUCLEOTIDE SEQUENCE</scope>
    <source>
        <strain evidence="1">CHK139-4039</strain>
    </source>
</reference>
<dbReference type="Proteomes" id="UP000743760">
    <property type="component" value="Unassembled WGS sequence"/>
</dbReference>
<accession>A0A9D2UND4</accession>
<reference evidence="1" key="1">
    <citation type="journal article" date="2021" name="PeerJ">
        <title>Extensive microbial diversity within the chicken gut microbiome revealed by metagenomics and culture.</title>
        <authorList>
            <person name="Gilroy R."/>
            <person name="Ravi A."/>
            <person name="Getino M."/>
            <person name="Pursley I."/>
            <person name="Horton D.L."/>
            <person name="Alikhan N.F."/>
            <person name="Baker D."/>
            <person name="Gharbi K."/>
            <person name="Hall N."/>
            <person name="Watson M."/>
            <person name="Adriaenssens E.M."/>
            <person name="Foster-Nyarko E."/>
            <person name="Jarju S."/>
            <person name="Secka A."/>
            <person name="Antonio M."/>
            <person name="Oren A."/>
            <person name="Chaudhuri R.R."/>
            <person name="La Ragione R."/>
            <person name="Hildebrand F."/>
            <person name="Pallen M.J."/>
        </authorList>
    </citation>
    <scope>NUCLEOTIDE SEQUENCE</scope>
    <source>
        <strain evidence="1">CHK139-4039</strain>
    </source>
</reference>
<dbReference type="AlphaFoldDB" id="A0A9D2UND4"/>
<evidence type="ECO:0000313" key="2">
    <source>
        <dbReference type="Proteomes" id="UP000743760"/>
    </source>
</evidence>
<sequence length="101" mass="10275">EDSTLVRTDDPEVARAAADAGVGAMFTGDTTASGNESLSGAGYTAVAVEADAAEKWTGVDLAVWATGVKDKTQLEKLADAGVTGALSENPYKVLPSEVKTD</sequence>
<evidence type="ECO:0000313" key="1">
    <source>
        <dbReference type="EMBL" id="HJE78225.1"/>
    </source>
</evidence>
<name>A0A9D2UND4_BREEP</name>
<dbReference type="EMBL" id="DYXR01000297">
    <property type="protein sequence ID" value="HJE78225.1"/>
    <property type="molecule type" value="Genomic_DNA"/>
</dbReference>
<gene>
    <name evidence="1" type="ORF">K8V74_09800</name>
</gene>